<dbReference type="CDD" id="cd09272">
    <property type="entry name" value="RNase_HI_RT_Ty1"/>
    <property type="match status" value="1"/>
</dbReference>
<feature type="domain" description="Reverse transcriptase Ty1/copia-type" evidence="1">
    <location>
        <begin position="1"/>
        <end position="162"/>
    </location>
</feature>
<keyword evidence="2" id="KW-0812">Transmembrane</keyword>
<dbReference type="AlphaFoldDB" id="A0AAV3PK45"/>
<proteinExistence type="predicted"/>
<sequence>MDVHNTFLHGDLHEEVYMRLPPGFVSRQPDMVCRLHKSLYGLKHSPRCWFPKLTGSLKQYGFRQSYSDYSLFILTKGSIQINVLLYVDDLIVFGNSATTIRDFKMYLSRCFHMKYLDALKYFLGIKVTWSQEGLYLCQRKYTLDIISEAGLLGCKPVLFPMKQNHQLASSTISSSTSAGSLAALRVVRYLKGCHGQGILLLSDCNLALSGWCDSNWVSCPITRRLLSGWIIFLGGSPVSWKTKKQVTVSRSSAKAEYGFFTS</sequence>
<dbReference type="PANTHER" id="PTHR11439:SF462">
    <property type="match status" value="1"/>
</dbReference>
<keyword evidence="2" id="KW-0675">Receptor</keyword>
<organism evidence="2 3">
    <name type="scientific">Lithospermum erythrorhizon</name>
    <name type="common">Purple gromwell</name>
    <name type="synonym">Lithospermum officinale var. erythrorhizon</name>
    <dbReference type="NCBI Taxonomy" id="34254"/>
    <lineage>
        <taxon>Eukaryota</taxon>
        <taxon>Viridiplantae</taxon>
        <taxon>Streptophyta</taxon>
        <taxon>Embryophyta</taxon>
        <taxon>Tracheophyta</taxon>
        <taxon>Spermatophyta</taxon>
        <taxon>Magnoliopsida</taxon>
        <taxon>eudicotyledons</taxon>
        <taxon>Gunneridae</taxon>
        <taxon>Pentapetalae</taxon>
        <taxon>asterids</taxon>
        <taxon>lamiids</taxon>
        <taxon>Boraginales</taxon>
        <taxon>Boraginaceae</taxon>
        <taxon>Boraginoideae</taxon>
        <taxon>Lithospermeae</taxon>
        <taxon>Lithospermum</taxon>
    </lineage>
</organism>
<evidence type="ECO:0000259" key="1">
    <source>
        <dbReference type="Pfam" id="PF07727"/>
    </source>
</evidence>
<dbReference type="Proteomes" id="UP001454036">
    <property type="component" value="Unassembled WGS sequence"/>
</dbReference>
<dbReference type="Pfam" id="PF07727">
    <property type="entry name" value="RVT_2"/>
    <property type="match status" value="1"/>
</dbReference>
<dbReference type="InterPro" id="IPR013103">
    <property type="entry name" value="RVT_2"/>
</dbReference>
<dbReference type="EMBL" id="BAABME010001797">
    <property type="protein sequence ID" value="GAA0151498.1"/>
    <property type="molecule type" value="Genomic_DNA"/>
</dbReference>
<dbReference type="PANTHER" id="PTHR11439">
    <property type="entry name" value="GAG-POL-RELATED RETROTRANSPOSON"/>
    <property type="match status" value="1"/>
</dbReference>
<comment type="caution">
    <text evidence="2">The sequence shown here is derived from an EMBL/GenBank/DDBJ whole genome shotgun (WGS) entry which is preliminary data.</text>
</comment>
<accession>A0AAV3PK45</accession>
<dbReference type="SUPFAM" id="SSF56672">
    <property type="entry name" value="DNA/RNA polymerases"/>
    <property type="match status" value="1"/>
</dbReference>
<gene>
    <name evidence="2" type="ORF">LIER_10207</name>
</gene>
<reference evidence="2 3" key="1">
    <citation type="submission" date="2024-01" db="EMBL/GenBank/DDBJ databases">
        <title>The complete chloroplast genome sequence of Lithospermum erythrorhizon: insights into the phylogenetic relationship among Boraginaceae species and the maternal lineages of purple gromwells.</title>
        <authorList>
            <person name="Okada T."/>
            <person name="Watanabe K."/>
        </authorList>
    </citation>
    <scope>NUCLEOTIDE SEQUENCE [LARGE SCALE GENOMIC DNA]</scope>
</reference>
<dbReference type="InterPro" id="IPR043502">
    <property type="entry name" value="DNA/RNA_pol_sf"/>
</dbReference>
<protein>
    <submittedName>
        <fullName evidence="2">Transmembrane signal receptor</fullName>
    </submittedName>
</protein>
<evidence type="ECO:0000313" key="3">
    <source>
        <dbReference type="Proteomes" id="UP001454036"/>
    </source>
</evidence>
<keyword evidence="2" id="KW-0472">Membrane</keyword>
<evidence type="ECO:0000313" key="2">
    <source>
        <dbReference type="EMBL" id="GAA0151498.1"/>
    </source>
</evidence>
<name>A0AAV3PK45_LITER</name>
<keyword evidence="3" id="KW-1185">Reference proteome</keyword>